<reference evidence="1" key="1">
    <citation type="submission" date="2021-12" db="EMBL/GenBank/DDBJ databases">
        <authorList>
            <person name="Rodrigo-Torres L."/>
            <person name="Arahal R. D."/>
            <person name="Lucena T."/>
        </authorList>
    </citation>
    <scope>NUCLEOTIDE SEQUENCE</scope>
    <source>
        <strain evidence="1">CECT 8267</strain>
    </source>
</reference>
<proteinExistence type="predicted"/>
<dbReference type="SUPFAM" id="SSF53383">
    <property type="entry name" value="PLP-dependent transferases"/>
    <property type="match status" value="1"/>
</dbReference>
<name>A0ABM9AGL6_9GAMM</name>
<dbReference type="Proteomes" id="UP000838100">
    <property type="component" value="Unassembled WGS sequence"/>
</dbReference>
<sequence length="424" mass="45428">MNLQSASREQLQAFEAELSQQYDTYQAAGLNLDLTRGKPSTEQVALSNNLDGILSGNYFAADGTDLRNYGGLDGLPEMKQLFADTFGLDASSIAIAGNSSLTLMYQSVMFAQHFGLGAEAWNKEEGEVKFLCPVPGYDRHFSICEELGIAMIPVAMNENGPLMDEVEALIKADPMIKGIWCVPRFSNPTGCVYSAEVVGRIAALGKIAGKGFKVFWDNAYAVHVLNDNAEELTSITDCAKDAGTEDNILLFGSTSKVTFAGAGVAFLAAASPALSAFKKHLAISSIGPDKVNQQRHIDLLKDAEGFKRHMAKHAVILKPRFDIVEKHLSEGLAAAGIATWLKPEGGYFVSFDSMPGLAKEVVAMAAKAGVKLTPAGATYPYGDDPLDTNIRIAPTYPAIEDIDQAMGIFVTCVKLASVRKLLSA</sequence>
<dbReference type="PANTHER" id="PTHR43799:SF1">
    <property type="entry name" value="ASPARTATE AMINOTRANSFERASE"/>
    <property type="match status" value="1"/>
</dbReference>
<comment type="caution">
    <text evidence="1">The sequence shown here is derived from an EMBL/GenBank/DDBJ whole genome shotgun (WGS) entry which is preliminary data.</text>
</comment>
<organism evidence="1 2">
    <name type="scientific">Sinobacterium norvegicum</name>
    <dbReference type="NCBI Taxonomy" id="1641715"/>
    <lineage>
        <taxon>Bacteria</taxon>
        <taxon>Pseudomonadati</taxon>
        <taxon>Pseudomonadota</taxon>
        <taxon>Gammaproteobacteria</taxon>
        <taxon>Cellvibrionales</taxon>
        <taxon>Spongiibacteraceae</taxon>
        <taxon>Sinobacterium</taxon>
    </lineage>
</organism>
<dbReference type="RefSeq" id="WP_237444960.1">
    <property type="nucleotide sequence ID" value="NZ_CAKLPX010000002.1"/>
</dbReference>
<dbReference type="Gene3D" id="3.90.1150.10">
    <property type="entry name" value="Aspartate Aminotransferase, domain 1"/>
    <property type="match status" value="1"/>
</dbReference>
<evidence type="ECO:0000313" key="1">
    <source>
        <dbReference type="EMBL" id="CAH0992272.1"/>
    </source>
</evidence>
<protein>
    <submittedName>
        <fullName evidence="1">Aminotransferase/MSMEI_6121</fullName>
    </submittedName>
</protein>
<keyword evidence="2" id="KW-1185">Reference proteome</keyword>
<dbReference type="Pfam" id="PF12897">
    <property type="entry name" value="Asp_aminotransf"/>
    <property type="match status" value="1"/>
</dbReference>
<dbReference type="CDD" id="cd00609">
    <property type="entry name" value="AAT_like"/>
    <property type="match status" value="1"/>
</dbReference>
<dbReference type="EMBL" id="CAKLPX010000002">
    <property type="protein sequence ID" value="CAH0992272.1"/>
    <property type="molecule type" value="Genomic_DNA"/>
</dbReference>
<evidence type="ECO:0000313" key="2">
    <source>
        <dbReference type="Proteomes" id="UP000838100"/>
    </source>
</evidence>
<dbReference type="GO" id="GO:0008483">
    <property type="term" value="F:transaminase activity"/>
    <property type="evidence" value="ECO:0007669"/>
    <property type="project" value="UniProtKB-KW"/>
</dbReference>
<accession>A0ABM9AGL6</accession>
<keyword evidence="1" id="KW-0032">Aminotransferase</keyword>
<dbReference type="PANTHER" id="PTHR43799">
    <property type="entry name" value="AMINOTRANSFERASE, PUTATIVE-RELATED"/>
    <property type="match status" value="1"/>
</dbReference>
<dbReference type="Gene3D" id="3.40.640.10">
    <property type="entry name" value="Type I PLP-dependent aspartate aminotransferase-like (Major domain)"/>
    <property type="match status" value="1"/>
</dbReference>
<dbReference type="InterPro" id="IPR015421">
    <property type="entry name" value="PyrdxlP-dep_Trfase_major"/>
</dbReference>
<dbReference type="InterPro" id="IPR015424">
    <property type="entry name" value="PyrdxlP-dep_Trfase"/>
</dbReference>
<keyword evidence="1" id="KW-0808">Transferase</keyword>
<dbReference type="InterPro" id="IPR024551">
    <property type="entry name" value="AspAT_Ic"/>
</dbReference>
<gene>
    <name evidence="1" type="ORF">SIN8267_02391</name>
</gene>
<dbReference type="InterPro" id="IPR015422">
    <property type="entry name" value="PyrdxlP-dep_Trfase_small"/>
</dbReference>